<dbReference type="Gene3D" id="1.10.150.320">
    <property type="entry name" value="Photosystem II 12 kDa extrinsic protein"/>
    <property type="match status" value="1"/>
</dbReference>
<comment type="caution">
    <text evidence="3">The sequence shown here is derived from an EMBL/GenBank/DDBJ whole genome shotgun (WGS) entry which is preliminary data.</text>
</comment>
<feature type="region of interest" description="Disordered" evidence="1">
    <location>
        <begin position="1575"/>
        <end position="1601"/>
    </location>
</feature>
<protein>
    <submittedName>
        <fullName evidence="3">Helix-hairpin-helix domain-containing protein</fullName>
    </submittedName>
</protein>
<dbReference type="InterPro" id="IPR003583">
    <property type="entry name" value="Hlx-hairpin-Hlx_DNA-bd_motif"/>
</dbReference>
<dbReference type="Proteomes" id="UP000664344">
    <property type="component" value="Unassembled WGS sequence"/>
</dbReference>
<gene>
    <name evidence="3" type="ORF">JYP53_05155</name>
</gene>
<feature type="compositionally biased region" description="Basic and acidic residues" evidence="1">
    <location>
        <begin position="1581"/>
        <end position="1601"/>
    </location>
</feature>
<reference evidence="3 4" key="1">
    <citation type="submission" date="2021-02" db="EMBL/GenBank/DDBJ databases">
        <title>PHA producing bacteria isolated from coastal sediment in Guangdong, Shenzhen.</title>
        <authorList>
            <person name="Zheng W."/>
            <person name="Yu S."/>
            <person name="Huang Y."/>
        </authorList>
    </citation>
    <scope>NUCLEOTIDE SEQUENCE [LARGE SCALE GENOMIC DNA]</scope>
    <source>
        <strain evidence="3 4">TN21-5</strain>
    </source>
</reference>
<feature type="region of interest" description="Disordered" evidence="1">
    <location>
        <begin position="1884"/>
        <end position="1906"/>
    </location>
</feature>
<accession>A0ABS3BBR1</accession>
<evidence type="ECO:0000313" key="3">
    <source>
        <dbReference type="EMBL" id="MBN7769291.1"/>
    </source>
</evidence>
<name>A0ABS3BBR1_9GAMM</name>
<dbReference type="InterPro" id="IPR010994">
    <property type="entry name" value="RuvA_2-like"/>
</dbReference>
<dbReference type="SMART" id="SM00278">
    <property type="entry name" value="HhH1"/>
    <property type="match status" value="1"/>
</dbReference>
<dbReference type="EMBL" id="JAFKDB010000008">
    <property type="protein sequence ID" value="MBN7769291.1"/>
    <property type="molecule type" value="Genomic_DNA"/>
</dbReference>
<dbReference type="RefSeq" id="WP_206556904.1">
    <property type="nucleotide sequence ID" value="NZ_JAFKDB010000008.1"/>
</dbReference>
<evidence type="ECO:0000256" key="1">
    <source>
        <dbReference type="SAM" id="MobiDB-lite"/>
    </source>
</evidence>
<dbReference type="Pfam" id="PF12836">
    <property type="entry name" value="HHH_3"/>
    <property type="match status" value="1"/>
</dbReference>
<sequence length="1906" mass="210779">MPRIKINTASLSELTAVRGIGKKTAERIIAARDAGTNIGSSDELFKLVKVNPAWRPSIIEAFEFVEPRFGGEWTFEPAGDRPGIGPIFVPKYPEFRFSGELYHGSEGNYEGWRVEVSYATRFRGYRRMTLDVKPDGTFAFLARRMSQQPVTPAFEFTVCDAQGQIHARHSATVEDQGHVRILIPEQGKDETILIEVKKPANVNFADFLLNWSVSRCVGAETLAPETGQIELARNNTASLSVKSPRQFTTLTVNILSKRGFPILSRTVEFRDLAPEDSTTTNHDVRKLVLELEQPQITNYVVQLDDSFSAHVNPYREHKIAVKFDVLDPETLNVLWRGTETFPVEHDPANGVGQSQIQLKHYGLVNTVEFSILSPTGETLSTRRGQASDFAEMDPVIVSVPPRELIDPGGFVKYPDRPDKALCRLLDPSGQRIYSDIQVIFYGKRTGAPADEAPEPFLATRSENNGYFIIDLPPHSFEEAFARIGVSHDMRTWVDVPIGLDRAPVQRVERAQDADAVHTVITSEEGFLPGKMVLVVIGDPNDESDSSCDDCAGRFDKNRAVLEEFTYHSVVRTTEPSIQGYTLEEDGEVAVTDVIDALPELNANVDNALPSSYLNSKVRKDILLHHSNRRKGLTRATLIKAIEESRAVALRESIGPRRQVRAVGRQTLSDEVTIDWDDEPTIYQATSLAHGHLLSFKQEWISDGYSLGDIIYSLPLAPGQKKQLVVLDWEQRATGNRSERFDYSESLENELGRDRDVNEIVTGVLRESQRGGSTARTSAIGFGAAAGGIGTGVGGLIGVAGGASKASSTAWQNNARSTALNSAHALRDRTTQTANAVRSQRATVIEATTQGEQFSVQTESVANYNHCHAMTVQYFEVLRHFRVEQRLSGVQECLFVPLIVTPFSFEKVLRWRESLAANLQNSRLRSGFSAIQRIENNYDGSDLPEGRYSDADLISVDGHLDIEFRIGTPLDIIDADKTENVRTALQRWSWIFPNVMEWVERFQRSDAENRHRLFMEVVAPELAMALVENLRFFAQVQDSSDAQERSQELPIDVTLVSRFRNDRPLRVSLRQSAPMPGLKRSAIRAIEVSKVASIKLGNADQGTVLDRLPADSNILIRSGTLNYQTDYATGRLFSSSRINDDLLDYGADGNGLENGAVRIATPLTRAELRNPREEDVERANALRDHLNDNMEYYHQSLWADMDPSRRFMFLDGIRVTDYSEADRFPEGVVRSVASVVENRVIGVVGNSLVMPVAPGFRLDPNIQGRDVDLLSLYRPATPIEPMRLSLPTKGVFAEAVLGHCNSCEQIEDNRFWRWSEEPIPDSPTQIAPVSTVSRVGDAPDTTPTPLSAPVVNVQNAPAAPDPTGIGAALQLLANPDVFRNITGLSQNQKNAIQALQSSLSTADSFGGKAASLTALAAKLDAIEKARRKNLMPADKAQEEVANAFNEANAAAARVAEAETAGIAHDVASAVVGNAKDAARVKLRMERNGDSESAEVEVDRRVPGEHHGGGTDNANGALYATGGTRAPGTIDPVQAELMKHLLERRAEAFVAESLQRIDTRIASAVSEGNKELAFWAADPADPEGPRIVESDGGENSHHSRKQEIQDKLYDYITSARPGLSEQDRRTHAREYASNKSPWSASFISHLFRSAGWTEAQGFAFYNGHNRYIRQALCNRLNRDYLKPFWLFRPDEVELEVGDIVGAPRAGFANDFSFTTSFFGTPDGLPMIRRKNGVWETGEGEFASHTDMVLRLEDRTSDAPADTVAKLQNALVIGGNTAHLDLAGGHTCGLKKVQMRNGVIDDTSVDFVIKILRQEHFEEWLTLQKSKISSELVDRIRVDAVLEPIRRNSLLEVFGTSVGNRRVLPQELVELLDDNRSLILPDEGETPIESIDFGTDPRPEVSLLPPDVA</sequence>
<evidence type="ECO:0000313" key="4">
    <source>
        <dbReference type="Proteomes" id="UP000664344"/>
    </source>
</evidence>
<feature type="domain" description="Helix-hairpin-helix DNA-binding motif class 1" evidence="2">
    <location>
        <begin position="12"/>
        <end position="31"/>
    </location>
</feature>
<keyword evidence="4" id="KW-1185">Reference proteome</keyword>
<dbReference type="SUPFAM" id="SSF47781">
    <property type="entry name" value="RuvA domain 2-like"/>
    <property type="match status" value="1"/>
</dbReference>
<proteinExistence type="predicted"/>
<organism evidence="3 4">
    <name type="scientific">Marinobacter daepoensis</name>
    <dbReference type="NCBI Taxonomy" id="262077"/>
    <lineage>
        <taxon>Bacteria</taxon>
        <taxon>Pseudomonadati</taxon>
        <taxon>Pseudomonadota</taxon>
        <taxon>Gammaproteobacteria</taxon>
        <taxon>Pseudomonadales</taxon>
        <taxon>Marinobacteraceae</taxon>
        <taxon>Marinobacter</taxon>
    </lineage>
</organism>
<evidence type="ECO:0000259" key="2">
    <source>
        <dbReference type="SMART" id="SM00278"/>
    </source>
</evidence>